<dbReference type="PANTHER" id="PTHR40940">
    <property type="entry name" value="PROTEIN BATD-RELATED"/>
    <property type="match status" value="1"/>
</dbReference>
<comment type="caution">
    <text evidence="4">The sequence shown here is derived from an EMBL/GenBank/DDBJ whole genome shotgun (WGS) entry which is preliminary data.</text>
</comment>
<evidence type="ECO:0000256" key="1">
    <source>
        <dbReference type="SAM" id="MobiDB-lite"/>
    </source>
</evidence>
<sequence length="456" mass="49106">MRRGASAFRRLAAAVLLLLAPIATAFAADPFARATIDAQGTIYPGQQITVQVDVLVPNFFMSPPQFPLFDLPNAVVTLPDSGALNLNETVDGESFAGIRRSYLVTPQGAGDYVLPPVEITFTYAAVPGQASQGKVTLPPTRFTVTAQPGAEAGDASVTAARVGVEQSLDRDAKAMKAGDSLVRTVTVTADGMQAMMIPEPSFEAPEGVRIYHHDPKLEDQRTPRGEFVAGRRTDIATYVFEKAGSYTLPAVEVQWFDPQSGKSETASAPAVAVTVAEAAAAGTAMAPPAPVEKPQPAWTRIDWRFWLPAAGAGLAALVAAGWLLFSGLPRLLAHLRERRKERENSEPAYFRRFEHSCRGGDRRAAYALLDAWARRCDLGPVAEWLSRHGDADAQHAYAAFEKQIFGGDGGAVPDAGELATSMARVRHSWLAKQRRRGEHVKALPPLNPRWTESSGN</sequence>
<proteinExistence type="predicted"/>
<feature type="transmembrane region" description="Helical" evidence="2">
    <location>
        <begin position="305"/>
        <end position="332"/>
    </location>
</feature>
<reference evidence="4 5" key="1">
    <citation type="submission" date="2018-03" db="EMBL/GenBank/DDBJ databases">
        <title>The draft genome of Mesorhizobium sp. 6GN-30.</title>
        <authorList>
            <person name="Liu L."/>
            <person name="Li L."/>
            <person name="Wang T."/>
            <person name="Zhang X."/>
            <person name="Liang L."/>
        </authorList>
    </citation>
    <scope>NUCLEOTIDE SEQUENCE [LARGE SCALE GENOMIC DNA]</scope>
    <source>
        <strain evidence="4 5">6GN30</strain>
    </source>
</reference>
<evidence type="ECO:0008006" key="6">
    <source>
        <dbReference type="Google" id="ProtNLM"/>
    </source>
</evidence>
<dbReference type="RefSeq" id="WP_106772205.1">
    <property type="nucleotide sequence ID" value="NZ_PXYK01000009.1"/>
</dbReference>
<feature type="region of interest" description="Disordered" evidence="1">
    <location>
        <begin position="436"/>
        <end position="456"/>
    </location>
</feature>
<evidence type="ECO:0000256" key="3">
    <source>
        <dbReference type="SAM" id="SignalP"/>
    </source>
</evidence>
<dbReference type="Proteomes" id="UP000241229">
    <property type="component" value="Unassembled WGS sequence"/>
</dbReference>
<dbReference type="OrthoDB" id="7699970at2"/>
<evidence type="ECO:0000313" key="4">
    <source>
        <dbReference type="EMBL" id="PSJ60480.1"/>
    </source>
</evidence>
<gene>
    <name evidence="4" type="ORF">C7I84_10865</name>
</gene>
<keyword evidence="2" id="KW-1133">Transmembrane helix</keyword>
<keyword evidence="5" id="KW-1185">Reference proteome</keyword>
<keyword evidence="2" id="KW-0812">Transmembrane</keyword>
<evidence type="ECO:0000313" key="5">
    <source>
        <dbReference type="Proteomes" id="UP000241229"/>
    </source>
</evidence>
<feature type="chain" id="PRO_5015124528" description="Protein BatD" evidence="3">
    <location>
        <begin position="28"/>
        <end position="456"/>
    </location>
</feature>
<accession>A0A2P7SDA9</accession>
<organism evidence="4 5">
    <name type="scientific">Kumtagia ephedrae</name>
    <dbReference type="NCBI Taxonomy" id="2116701"/>
    <lineage>
        <taxon>Bacteria</taxon>
        <taxon>Pseudomonadati</taxon>
        <taxon>Pseudomonadota</taxon>
        <taxon>Alphaproteobacteria</taxon>
        <taxon>Hyphomicrobiales</taxon>
        <taxon>Phyllobacteriaceae</taxon>
        <taxon>Kumtagia</taxon>
    </lineage>
</organism>
<dbReference type="PANTHER" id="PTHR40940:SF1">
    <property type="entry name" value="PROTEIN BATD"/>
    <property type="match status" value="1"/>
</dbReference>
<keyword evidence="3" id="KW-0732">Signal</keyword>
<dbReference type="EMBL" id="PXYK01000009">
    <property type="protein sequence ID" value="PSJ60480.1"/>
    <property type="molecule type" value="Genomic_DNA"/>
</dbReference>
<protein>
    <recommendedName>
        <fullName evidence="6">Protein BatD</fullName>
    </recommendedName>
</protein>
<dbReference type="InterPro" id="IPR025738">
    <property type="entry name" value="BatD"/>
</dbReference>
<dbReference type="AlphaFoldDB" id="A0A2P7SDA9"/>
<name>A0A2P7SDA9_9HYPH</name>
<evidence type="ECO:0000256" key="2">
    <source>
        <dbReference type="SAM" id="Phobius"/>
    </source>
</evidence>
<feature type="signal peptide" evidence="3">
    <location>
        <begin position="1"/>
        <end position="27"/>
    </location>
</feature>
<keyword evidence="2" id="KW-0472">Membrane</keyword>